<evidence type="ECO:0000313" key="3">
    <source>
        <dbReference type="Proteomes" id="UP001497512"/>
    </source>
</evidence>
<accession>A0ABP0TP76</accession>
<dbReference type="Proteomes" id="UP001497512">
    <property type="component" value="Chromosome 13"/>
</dbReference>
<gene>
    <name evidence="2" type="ORF">CSSPTR1EN2_LOCUS5977</name>
</gene>
<organism evidence="2 3">
    <name type="scientific">Sphagnum troendelagicum</name>
    <dbReference type="NCBI Taxonomy" id="128251"/>
    <lineage>
        <taxon>Eukaryota</taxon>
        <taxon>Viridiplantae</taxon>
        <taxon>Streptophyta</taxon>
        <taxon>Embryophyta</taxon>
        <taxon>Bryophyta</taxon>
        <taxon>Sphagnophytina</taxon>
        <taxon>Sphagnopsida</taxon>
        <taxon>Sphagnales</taxon>
        <taxon>Sphagnaceae</taxon>
        <taxon>Sphagnum</taxon>
    </lineage>
</organism>
<keyword evidence="3" id="KW-1185">Reference proteome</keyword>
<protein>
    <submittedName>
        <fullName evidence="2">Uncharacterized protein</fullName>
    </submittedName>
</protein>
<evidence type="ECO:0000313" key="2">
    <source>
        <dbReference type="EMBL" id="CAK9201578.1"/>
    </source>
</evidence>
<proteinExistence type="predicted"/>
<reference evidence="2" key="1">
    <citation type="submission" date="2024-02" db="EMBL/GenBank/DDBJ databases">
        <authorList>
            <consortium name="ELIXIR-Norway"/>
            <consortium name="Elixir Norway"/>
        </authorList>
    </citation>
    <scope>NUCLEOTIDE SEQUENCE</scope>
</reference>
<feature type="region of interest" description="Disordered" evidence="1">
    <location>
        <begin position="1"/>
        <end position="22"/>
    </location>
</feature>
<sequence length="67" mass="7285">MGGDVADRSSFHHGPPRTGSRRVATSYRLIAHPRCSLILTTGKSVPRPVCPYLIISERGHGYGDIPN</sequence>
<evidence type="ECO:0000256" key="1">
    <source>
        <dbReference type="SAM" id="MobiDB-lite"/>
    </source>
</evidence>
<dbReference type="EMBL" id="OZ019905">
    <property type="protein sequence ID" value="CAK9201578.1"/>
    <property type="molecule type" value="Genomic_DNA"/>
</dbReference>
<name>A0ABP0TP76_9BRYO</name>
<feature type="compositionally biased region" description="Basic and acidic residues" evidence="1">
    <location>
        <begin position="1"/>
        <end position="10"/>
    </location>
</feature>